<evidence type="ECO:0000259" key="9">
    <source>
        <dbReference type="Pfam" id="PF12704"/>
    </source>
</evidence>
<evidence type="ECO:0000256" key="5">
    <source>
        <dbReference type="ARBA" id="ARBA00023136"/>
    </source>
</evidence>
<feature type="domain" description="ABC3 transporter permease C-terminal" evidence="8">
    <location>
        <begin position="301"/>
        <end position="414"/>
    </location>
</feature>
<dbReference type="GO" id="GO:0022857">
    <property type="term" value="F:transmembrane transporter activity"/>
    <property type="evidence" value="ECO:0007669"/>
    <property type="project" value="TreeGrafter"/>
</dbReference>
<dbReference type="GO" id="GO:0005886">
    <property type="term" value="C:plasma membrane"/>
    <property type="evidence" value="ECO:0007669"/>
    <property type="project" value="UniProtKB-SubCell"/>
</dbReference>
<feature type="transmembrane region" description="Helical" evidence="7">
    <location>
        <begin position="378"/>
        <end position="404"/>
    </location>
</feature>
<keyword evidence="5 7" id="KW-0472">Membrane</keyword>
<organism evidence="10 11">
    <name type="scientific">Drouetiella hepatica Uher 2000/2452</name>
    <dbReference type="NCBI Taxonomy" id="904376"/>
    <lineage>
        <taxon>Bacteria</taxon>
        <taxon>Bacillati</taxon>
        <taxon>Cyanobacteriota</taxon>
        <taxon>Cyanophyceae</taxon>
        <taxon>Oculatellales</taxon>
        <taxon>Oculatellaceae</taxon>
        <taxon>Drouetiella</taxon>
    </lineage>
</organism>
<evidence type="ECO:0000259" key="8">
    <source>
        <dbReference type="Pfam" id="PF02687"/>
    </source>
</evidence>
<dbReference type="InterPro" id="IPR025857">
    <property type="entry name" value="MacB_PCD"/>
</dbReference>
<comment type="subcellular location">
    <subcellularLocation>
        <location evidence="1">Cell membrane</location>
        <topology evidence="1">Multi-pass membrane protein</topology>
    </subcellularLocation>
</comment>
<dbReference type="Proteomes" id="UP000757435">
    <property type="component" value="Unassembled WGS sequence"/>
</dbReference>
<dbReference type="InterPro" id="IPR003838">
    <property type="entry name" value="ABC3_permease_C"/>
</dbReference>
<sequence>MSIPSSNHAYSPSMIEVFGMAIDSLRSNRLRTGLTMLGMIIGIGAVITVTSVGRGAQKSVEQQIESLGSNVLTVMAGASSRGGISQGTGSASTLTWEDAKVVAEQVTMADAVSAYLQKVNTQVVYDSKNTTTTIIGTDLNYSKVKNIYPQQGQFFTQDELDAALSVAVLGSKVRDQLFSQENAIGLDIRIQGKRYRVVGVMESKGAGGIQDQDDSVYIPLSTMSAELVGNNALSGIAITGFVLSTQATDQLDAAQFQVSNLLRLRHDIYPPQADDFNIINQVNLISTLGTIISLFTVMVTAIAGISLVVGGIGIANIMLVSVVERTREIGIRKALGATRSAILSQFLVEAVVVSAIGGGIGVVFGIGVSVGASLALSIPLVISADSIVAGLALSVGIGVLAGVIPAQSAAKLDPIVALRSE</sequence>
<evidence type="ECO:0000256" key="3">
    <source>
        <dbReference type="ARBA" id="ARBA00022692"/>
    </source>
</evidence>
<feature type="transmembrane region" description="Helical" evidence="7">
    <location>
        <begin position="291"/>
        <end position="320"/>
    </location>
</feature>
<dbReference type="PANTHER" id="PTHR30572:SF4">
    <property type="entry name" value="ABC TRANSPORTER PERMEASE YTRF"/>
    <property type="match status" value="1"/>
</dbReference>
<name>A0A951QFN3_9CYAN</name>
<evidence type="ECO:0000256" key="2">
    <source>
        <dbReference type="ARBA" id="ARBA00022475"/>
    </source>
</evidence>
<evidence type="ECO:0000313" key="11">
    <source>
        <dbReference type="Proteomes" id="UP000757435"/>
    </source>
</evidence>
<feature type="domain" description="MacB-like periplasmic core" evidence="9">
    <location>
        <begin position="32"/>
        <end position="260"/>
    </location>
</feature>
<evidence type="ECO:0000256" key="7">
    <source>
        <dbReference type="SAM" id="Phobius"/>
    </source>
</evidence>
<reference evidence="10" key="2">
    <citation type="journal article" date="2022" name="Microbiol. Resour. Announc.">
        <title>Metagenome Sequencing to Explore Phylogenomics of Terrestrial Cyanobacteria.</title>
        <authorList>
            <person name="Ward R.D."/>
            <person name="Stajich J.E."/>
            <person name="Johansen J.R."/>
            <person name="Huntemann M."/>
            <person name="Clum A."/>
            <person name="Foster B."/>
            <person name="Foster B."/>
            <person name="Roux S."/>
            <person name="Palaniappan K."/>
            <person name="Varghese N."/>
            <person name="Mukherjee S."/>
            <person name="Reddy T.B.K."/>
            <person name="Daum C."/>
            <person name="Copeland A."/>
            <person name="Chen I.A."/>
            <person name="Ivanova N.N."/>
            <person name="Kyrpides N.C."/>
            <person name="Shapiro N."/>
            <person name="Eloe-Fadrosh E.A."/>
            <person name="Pietrasiak N."/>
        </authorList>
    </citation>
    <scope>NUCLEOTIDE SEQUENCE</scope>
    <source>
        <strain evidence="10">UHER 2000/2452</strain>
    </source>
</reference>
<gene>
    <name evidence="10" type="ORF">KME15_20860</name>
</gene>
<protein>
    <submittedName>
        <fullName evidence="10">ABC transporter permease</fullName>
    </submittedName>
</protein>
<evidence type="ECO:0000256" key="4">
    <source>
        <dbReference type="ARBA" id="ARBA00022989"/>
    </source>
</evidence>
<comment type="caution">
    <text evidence="10">The sequence shown here is derived from an EMBL/GenBank/DDBJ whole genome shotgun (WGS) entry which is preliminary data.</text>
</comment>
<dbReference type="InterPro" id="IPR050250">
    <property type="entry name" value="Macrolide_Exporter_MacB"/>
</dbReference>
<evidence type="ECO:0000313" key="10">
    <source>
        <dbReference type="EMBL" id="MBW4661134.1"/>
    </source>
</evidence>
<comment type="similarity">
    <text evidence="6">Belongs to the ABC-4 integral membrane protein family.</text>
</comment>
<proteinExistence type="inferred from homology"/>
<dbReference type="Pfam" id="PF02687">
    <property type="entry name" value="FtsX"/>
    <property type="match status" value="1"/>
</dbReference>
<evidence type="ECO:0000256" key="6">
    <source>
        <dbReference type="ARBA" id="ARBA00038076"/>
    </source>
</evidence>
<keyword evidence="2" id="KW-1003">Cell membrane</keyword>
<dbReference type="AlphaFoldDB" id="A0A951QFN3"/>
<dbReference type="EMBL" id="JAHHHD010000030">
    <property type="protein sequence ID" value="MBW4661134.1"/>
    <property type="molecule type" value="Genomic_DNA"/>
</dbReference>
<dbReference type="PANTHER" id="PTHR30572">
    <property type="entry name" value="MEMBRANE COMPONENT OF TRANSPORTER-RELATED"/>
    <property type="match status" value="1"/>
</dbReference>
<keyword evidence="3 7" id="KW-0812">Transmembrane</keyword>
<dbReference type="Pfam" id="PF12704">
    <property type="entry name" value="MacB_PCD"/>
    <property type="match status" value="1"/>
</dbReference>
<feature type="transmembrane region" description="Helical" evidence="7">
    <location>
        <begin position="341"/>
        <end position="366"/>
    </location>
</feature>
<accession>A0A951QFN3</accession>
<evidence type="ECO:0000256" key="1">
    <source>
        <dbReference type="ARBA" id="ARBA00004651"/>
    </source>
</evidence>
<feature type="transmembrane region" description="Helical" evidence="7">
    <location>
        <begin position="34"/>
        <end position="53"/>
    </location>
</feature>
<reference evidence="10" key="1">
    <citation type="submission" date="2021-05" db="EMBL/GenBank/DDBJ databases">
        <authorList>
            <person name="Pietrasiak N."/>
            <person name="Ward R."/>
            <person name="Stajich J.E."/>
            <person name="Kurbessoian T."/>
        </authorList>
    </citation>
    <scope>NUCLEOTIDE SEQUENCE</scope>
    <source>
        <strain evidence="10">UHER 2000/2452</strain>
    </source>
</reference>
<keyword evidence="4 7" id="KW-1133">Transmembrane helix</keyword>